<organism evidence="3">
    <name type="scientific">uncultured Sulfurovum sp</name>
    <dbReference type="NCBI Taxonomy" id="269237"/>
    <lineage>
        <taxon>Bacteria</taxon>
        <taxon>Pseudomonadati</taxon>
        <taxon>Campylobacterota</taxon>
        <taxon>Epsilonproteobacteria</taxon>
        <taxon>Campylobacterales</taxon>
        <taxon>Sulfurovaceae</taxon>
        <taxon>Sulfurovum</taxon>
        <taxon>environmental samples</taxon>
    </lineage>
</organism>
<dbReference type="Pfam" id="PF00248">
    <property type="entry name" value="Aldo_ket_red"/>
    <property type="match status" value="1"/>
</dbReference>
<feature type="domain" description="NADP-dependent oxidoreductase" evidence="2">
    <location>
        <begin position="15"/>
        <end position="334"/>
    </location>
</feature>
<accession>A0A6S6U9X1</accession>
<evidence type="ECO:0000313" key="3">
    <source>
        <dbReference type="EMBL" id="CAA6828488.1"/>
    </source>
</evidence>
<proteinExistence type="predicted"/>
<reference evidence="3" key="1">
    <citation type="submission" date="2020-01" db="EMBL/GenBank/DDBJ databases">
        <authorList>
            <person name="Meier V. D."/>
            <person name="Meier V D."/>
        </authorList>
    </citation>
    <scope>NUCLEOTIDE SEQUENCE</scope>
    <source>
        <strain evidence="3">HLG_WM_MAG_01</strain>
    </source>
</reference>
<name>A0A6S6U9X1_9BACT</name>
<protein>
    <submittedName>
        <fullName evidence="3">Oxidoreductase</fullName>
    </submittedName>
</protein>
<dbReference type="PRINTS" id="PR00069">
    <property type="entry name" value="ALDKETRDTASE"/>
</dbReference>
<dbReference type="InterPro" id="IPR020471">
    <property type="entry name" value="AKR"/>
</dbReference>
<dbReference type="EMBL" id="CACVAS010000170">
    <property type="protein sequence ID" value="CAA6828488.1"/>
    <property type="molecule type" value="Genomic_DNA"/>
</dbReference>
<evidence type="ECO:0000259" key="2">
    <source>
        <dbReference type="Pfam" id="PF00248"/>
    </source>
</evidence>
<dbReference type="PANTHER" id="PTHR43364:SF4">
    <property type="entry name" value="NAD(P)-LINKED OXIDOREDUCTASE SUPERFAMILY PROTEIN"/>
    <property type="match status" value="1"/>
</dbReference>
<sequence>MKHNYIGKTGLRVSPICLGTMTFGTQADKKEAFAIMDKAYERGINFFDTAELYPVPPSGELFGLTEEIVGEWMQGKPRDSIILASKVAGAASGWFVPPVRHGLTAIDRFHIERAVEGSLKRLKTDYIDLYQMHWPDTIVPIEESLEAFDRLIQSGKVRYLGTSNDTAYGTTKALMKSEQLGVARFESIQNNFSLLNRRFLDELSTVCEKENISLLPYSPLGGGVLSGKYNGGSFNATPATGRFTTYMNSPNVRQRAMATRFLNDKTLASTAKYVEIAKEAGMHPVTLATAWSKQFDFVASTIIGATSADQLDPIFKAMDLTLSKEVLKACDKVHEEILYPMG</sequence>
<dbReference type="SUPFAM" id="SSF51430">
    <property type="entry name" value="NAD(P)-linked oxidoreductase"/>
    <property type="match status" value="1"/>
</dbReference>
<dbReference type="GO" id="GO:0016491">
    <property type="term" value="F:oxidoreductase activity"/>
    <property type="evidence" value="ECO:0007669"/>
    <property type="project" value="UniProtKB-KW"/>
</dbReference>
<keyword evidence="1" id="KW-0560">Oxidoreductase</keyword>
<dbReference type="Gene3D" id="3.20.20.100">
    <property type="entry name" value="NADP-dependent oxidoreductase domain"/>
    <property type="match status" value="1"/>
</dbReference>
<dbReference type="PANTHER" id="PTHR43364">
    <property type="entry name" value="NADH-SPECIFIC METHYLGLYOXAL REDUCTASE-RELATED"/>
    <property type="match status" value="1"/>
</dbReference>
<dbReference type="InterPro" id="IPR050523">
    <property type="entry name" value="AKR_Detox_Biosynth"/>
</dbReference>
<dbReference type="InterPro" id="IPR023210">
    <property type="entry name" value="NADP_OxRdtase_dom"/>
</dbReference>
<dbReference type="CDD" id="cd19094">
    <property type="entry name" value="AKR_Tas-like"/>
    <property type="match status" value="1"/>
</dbReference>
<gene>
    <name evidence="3" type="ORF">HELGO_WM2017</name>
</gene>
<dbReference type="InterPro" id="IPR036812">
    <property type="entry name" value="NAD(P)_OxRdtase_dom_sf"/>
</dbReference>
<evidence type="ECO:0000256" key="1">
    <source>
        <dbReference type="ARBA" id="ARBA00023002"/>
    </source>
</evidence>
<dbReference type="GO" id="GO:0005829">
    <property type="term" value="C:cytosol"/>
    <property type="evidence" value="ECO:0007669"/>
    <property type="project" value="TreeGrafter"/>
</dbReference>
<dbReference type="AlphaFoldDB" id="A0A6S6U9X1"/>